<evidence type="ECO:0000313" key="5">
    <source>
        <dbReference type="Proteomes" id="UP000000578"/>
    </source>
</evidence>
<dbReference type="Pfam" id="PF01230">
    <property type="entry name" value="HIT"/>
    <property type="match status" value="1"/>
</dbReference>
<sequence length="188" mass="21907">MECLFCAIASGQIPSYKIYEDNDLVVVLDIYPAHPGQLLIIPKQHVTFIWELDREILHKILEASVIFAKVIGSIYPSVTIYIPNGPYAGQRVPHVAIYIIPRQENDQNKIVMEWAREKLDDNTAKEWVEKIKNYLDPILDQWLAPKQKEAKPEVKEEKEEKPKEDVKDIKQKIEAIKKWFLDLNDTNQ</sequence>
<name>Q74ND2_NANEQ</name>
<evidence type="ECO:0000256" key="2">
    <source>
        <dbReference type="SAM" id="MobiDB-lite"/>
    </source>
</evidence>
<dbReference type="InterPro" id="IPR036265">
    <property type="entry name" value="HIT-like_sf"/>
</dbReference>
<dbReference type="SUPFAM" id="SSF54197">
    <property type="entry name" value="HIT-like"/>
    <property type="match status" value="1"/>
</dbReference>
<evidence type="ECO:0000259" key="3">
    <source>
        <dbReference type="PROSITE" id="PS51084"/>
    </source>
</evidence>
<accession>Q74ND2</accession>
<dbReference type="InterPro" id="IPR001310">
    <property type="entry name" value="Histidine_triad_HIT"/>
</dbReference>
<comment type="caution">
    <text evidence="1">Lacks conserved residue(s) required for the propagation of feature annotation.</text>
</comment>
<dbReference type="InterPro" id="IPR011146">
    <property type="entry name" value="HIT-like"/>
</dbReference>
<dbReference type="GO" id="GO:0009117">
    <property type="term" value="P:nucleotide metabolic process"/>
    <property type="evidence" value="ECO:0007669"/>
    <property type="project" value="TreeGrafter"/>
</dbReference>
<dbReference type="AlphaFoldDB" id="Q74ND2"/>
<protein>
    <submittedName>
        <fullName evidence="4">NEQ213</fullName>
    </submittedName>
</protein>
<feature type="domain" description="HIT" evidence="3">
    <location>
        <begin position="4"/>
        <end position="109"/>
    </location>
</feature>
<dbReference type="GO" id="GO:0003824">
    <property type="term" value="F:catalytic activity"/>
    <property type="evidence" value="ECO:0007669"/>
    <property type="project" value="InterPro"/>
</dbReference>
<organism evidence="4 5">
    <name type="scientific">Nanoarchaeum equitans (strain Kin4-M)</name>
    <dbReference type="NCBI Taxonomy" id="228908"/>
    <lineage>
        <taxon>Archaea</taxon>
        <taxon>Nanobdellota</taxon>
        <taxon>Candidatus Nanoarchaeia</taxon>
        <taxon>Nanoarchaeales</taxon>
        <taxon>Nanoarchaeaceae</taxon>
        <taxon>Nanoarchaeum</taxon>
    </lineage>
</organism>
<proteinExistence type="predicted"/>
<reference evidence="4 5" key="1">
    <citation type="journal article" date="2003" name="Proc. Natl. Acad. Sci. U.S.A.">
        <title>The genome of Nanoarchaeum equitans: insights into early archaeal evolution and derived parasitism.</title>
        <authorList>
            <person name="Waters E."/>
            <person name="Hohn M.J."/>
            <person name="Ahel I."/>
            <person name="Graham D.E."/>
            <person name="Adams M.D."/>
            <person name="Barnstead M."/>
            <person name="Beeson K.Y."/>
            <person name="Bibbs L."/>
            <person name="Bolanos R."/>
            <person name="Keller M."/>
            <person name="Kretz K."/>
            <person name="Lin X."/>
            <person name="Mathur E."/>
            <person name="Ni J."/>
            <person name="Podar M."/>
            <person name="Richardson T."/>
            <person name="Sutton G.G."/>
            <person name="Simon M."/>
            <person name="Soll D."/>
            <person name="Stetter K.O."/>
            <person name="Short J.M."/>
            <person name="Noordewier M."/>
        </authorList>
    </citation>
    <scope>NUCLEOTIDE SEQUENCE [LARGE SCALE GENOMIC DNA]</scope>
    <source>
        <strain evidence="4 5">Kin4-M</strain>
    </source>
</reference>
<dbReference type="Proteomes" id="UP000000578">
    <property type="component" value="Chromosome"/>
</dbReference>
<dbReference type="PROSITE" id="PS51084">
    <property type="entry name" value="HIT_2"/>
    <property type="match status" value="1"/>
</dbReference>
<gene>
    <name evidence="4" type="ordered locus">NEQ213</name>
</gene>
<dbReference type="PANTHER" id="PTHR46648:SF1">
    <property type="entry name" value="ADENOSINE 5'-MONOPHOSPHORAMIDASE HNT1"/>
    <property type="match status" value="1"/>
</dbReference>
<evidence type="ECO:0000313" key="4">
    <source>
        <dbReference type="EMBL" id="AAR39066.1"/>
    </source>
</evidence>
<keyword evidence="5" id="KW-1185">Reference proteome</keyword>
<dbReference type="HOGENOM" id="CLU_056776_3_3_2"/>
<dbReference type="STRING" id="228908.NEQ213"/>
<dbReference type="Gene3D" id="3.30.428.10">
    <property type="entry name" value="HIT-like"/>
    <property type="match status" value="1"/>
</dbReference>
<evidence type="ECO:0000256" key="1">
    <source>
        <dbReference type="PROSITE-ProRule" id="PRU00464"/>
    </source>
</evidence>
<dbReference type="KEGG" id="neq:NEQ213"/>
<dbReference type="PANTHER" id="PTHR46648">
    <property type="entry name" value="HIT FAMILY PROTEIN 1"/>
    <property type="match status" value="1"/>
</dbReference>
<dbReference type="EnsemblBacteria" id="AAR39066">
    <property type="protein sequence ID" value="AAR39066"/>
    <property type="gene ID" value="NEQ213"/>
</dbReference>
<dbReference type="BioCyc" id="NEQU228908:GJB6-229-MONOMER"/>
<feature type="region of interest" description="Disordered" evidence="2">
    <location>
        <begin position="147"/>
        <end position="167"/>
    </location>
</feature>
<dbReference type="EMBL" id="AE017199">
    <property type="protein sequence ID" value="AAR39066.1"/>
    <property type="molecule type" value="Genomic_DNA"/>
</dbReference>
<dbReference type="PRINTS" id="PR00332">
    <property type="entry name" value="HISTRIAD"/>
</dbReference>